<gene>
    <name evidence="1" type="ORF">SAMN05421732_103248</name>
</gene>
<keyword evidence="2" id="KW-1185">Reference proteome</keyword>
<protein>
    <submittedName>
        <fullName evidence="1">Uncharacterized protein</fullName>
    </submittedName>
</protein>
<accession>A0A1G6J7T3</accession>
<dbReference type="AlphaFoldDB" id="A0A1G6J7T3"/>
<dbReference type="Pfam" id="PF22491">
    <property type="entry name" value="DUF6988"/>
    <property type="match status" value="1"/>
</dbReference>
<dbReference type="Proteomes" id="UP000243468">
    <property type="component" value="Unassembled WGS sequence"/>
</dbReference>
<dbReference type="RefSeq" id="WP_092819470.1">
    <property type="nucleotide sequence ID" value="NZ_BAABKJ010000004.1"/>
</dbReference>
<dbReference type="InterPro" id="IPR054257">
    <property type="entry name" value="DUF6988"/>
</dbReference>
<dbReference type="EMBL" id="FMYO01000003">
    <property type="protein sequence ID" value="SDC14838.1"/>
    <property type="molecule type" value="Genomic_DNA"/>
</dbReference>
<sequence length="220" mass="25926">MDLFEQSLLMMDELNRELENSELMDGLIRLDLVYQCCYISMEHGVAVQSLLKEKLYTSALALFRIQFESVVRAYWVLLRASNDQILKMQTLNVSELFKNEKMPMVSEMIEQLKNIEEIKTIALQFEEFKFYSLTHLNSIVHTGKHSIIRNAVGLTQKQSSDVMKQSNGFVSMVAQILLRHAGKEKWIHMLHAKYRECFQMEEDIRPEEKQRIDAMYKRHD</sequence>
<name>A0A1G6J7T3_9GAMM</name>
<evidence type="ECO:0000313" key="1">
    <source>
        <dbReference type="EMBL" id="SDC14838.1"/>
    </source>
</evidence>
<dbReference type="STRING" id="1226327.SAMN05421732_103248"/>
<proteinExistence type="predicted"/>
<organism evidence="1 2">
    <name type="scientific">Acinetobacter kookii</name>
    <dbReference type="NCBI Taxonomy" id="1226327"/>
    <lineage>
        <taxon>Bacteria</taxon>
        <taxon>Pseudomonadati</taxon>
        <taxon>Pseudomonadota</taxon>
        <taxon>Gammaproteobacteria</taxon>
        <taxon>Moraxellales</taxon>
        <taxon>Moraxellaceae</taxon>
        <taxon>Acinetobacter</taxon>
    </lineage>
</organism>
<evidence type="ECO:0000313" key="2">
    <source>
        <dbReference type="Proteomes" id="UP000243468"/>
    </source>
</evidence>
<dbReference type="OrthoDB" id="6058394at2"/>
<reference evidence="2" key="1">
    <citation type="submission" date="2016-09" db="EMBL/GenBank/DDBJ databases">
        <authorList>
            <person name="Varghese N."/>
            <person name="Submissions S."/>
        </authorList>
    </citation>
    <scope>NUCLEOTIDE SEQUENCE [LARGE SCALE GENOMIC DNA]</scope>
    <source>
        <strain evidence="2">ANC 4667</strain>
    </source>
</reference>